<proteinExistence type="predicted"/>
<dbReference type="AlphaFoldDB" id="A0AAU9WJD6"/>
<dbReference type="PANTHER" id="PTHR34605:SF4">
    <property type="entry name" value="DNA ADENINE METHYLTRANSFERASE"/>
    <property type="match status" value="1"/>
</dbReference>
<dbReference type="Gene3D" id="1.10.443.10">
    <property type="entry name" value="Intergrase catalytic core"/>
    <property type="match status" value="1"/>
</dbReference>
<sequence length="94" mass="10029">YRDRAWIVVASSGKATCPVVVMSCYLERAGLSCNSSYFVLVLQAFKDIVPDISAIGMHSLRSGGATAAANAGLPDCFSKRHGRWANDSAKDGYV</sequence>
<dbReference type="GO" id="GO:0006310">
    <property type="term" value="P:DNA recombination"/>
    <property type="evidence" value="ECO:0007669"/>
    <property type="project" value="InterPro"/>
</dbReference>
<reference evidence="1 2" key="1">
    <citation type="submission" date="2022-05" db="EMBL/GenBank/DDBJ databases">
        <authorList>
            <consortium name="Genoscope - CEA"/>
            <person name="William W."/>
        </authorList>
    </citation>
    <scope>NUCLEOTIDE SEQUENCE [LARGE SCALE GENOMIC DNA]</scope>
</reference>
<gene>
    <name evidence="1" type="ORF">PMEA_00006069</name>
</gene>
<comment type="caution">
    <text evidence="1">The sequence shown here is derived from an EMBL/GenBank/DDBJ whole genome shotgun (WGS) entry which is preliminary data.</text>
</comment>
<name>A0AAU9WJD6_9CNID</name>
<accession>A0AAU9WJD6</accession>
<evidence type="ECO:0008006" key="3">
    <source>
        <dbReference type="Google" id="ProtNLM"/>
    </source>
</evidence>
<feature type="non-terminal residue" evidence="1">
    <location>
        <position position="1"/>
    </location>
</feature>
<dbReference type="PANTHER" id="PTHR34605">
    <property type="entry name" value="PHAGE_INTEGRASE DOMAIN-CONTAINING PROTEIN"/>
    <property type="match status" value="1"/>
</dbReference>
<dbReference type="InterPro" id="IPR052925">
    <property type="entry name" value="Phage_Integrase-like_Recomb"/>
</dbReference>
<organism evidence="1 2">
    <name type="scientific">Pocillopora meandrina</name>
    <dbReference type="NCBI Taxonomy" id="46732"/>
    <lineage>
        <taxon>Eukaryota</taxon>
        <taxon>Metazoa</taxon>
        <taxon>Cnidaria</taxon>
        <taxon>Anthozoa</taxon>
        <taxon>Hexacorallia</taxon>
        <taxon>Scleractinia</taxon>
        <taxon>Astrocoeniina</taxon>
        <taxon>Pocilloporidae</taxon>
        <taxon>Pocillopora</taxon>
    </lineage>
</organism>
<protein>
    <recommendedName>
        <fullName evidence="3">Integrase</fullName>
    </recommendedName>
</protein>
<dbReference type="GO" id="GO:0015074">
    <property type="term" value="P:DNA integration"/>
    <property type="evidence" value="ECO:0007669"/>
    <property type="project" value="InterPro"/>
</dbReference>
<evidence type="ECO:0000313" key="1">
    <source>
        <dbReference type="EMBL" id="CAH3114113.1"/>
    </source>
</evidence>
<dbReference type="GO" id="GO:0003677">
    <property type="term" value="F:DNA binding"/>
    <property type="evidence" value="ECO:0007669"/>
    <property type="project" value="InterPro"/>
</dbReference>
<dbReference type="EMBL" id="CALNXJ010000014">
    <property type="protein sequence ID" value="CAH3114113.1"/>
    <property type="molecule type" value="Genomic_DNA"/>
</dbReference>
<dbReference type="Proteomes" id="UP001159428">
    <property type="component" value="Unassembled WGS sequence"/>
</dbReference>
<keyword evidence="2" id="KW-1185">Reference proteome</keyword>
<dbReference type="InterPro" id="IPR013762">
    <property type="entry name" value="Integrase-like_cat_sf"/>
</dbReference>
<evidence type="ECO:0000313" key="2">
    <source>
        <dbReference type="Proteomes" id="UP001159428"/>
    </source>
</evidence>